<dbReference type="Proteomes" id="UP000541470">
    <property type="component" value="Unassembled WGS sequence"/>
</dbReference>
<sequence length="631" mass="66838">MADKRKIAETGQRRLKTARRVVRVALVAVISLLVVFVVSRAAAPYLISSSLVRSAMERAVAHWTGHKVTIAGTSEISFWPTPRVTLDGVTITKTVDGGAKALGRIERLSANFGLYSAIQGKPRFGEFHLLRPRFHVDRDRAGKLDWASEGLLSAAVREVTPLDGGRQALPPDLDAQIGSITIEDGSIELQDEASGHLIEVGAIFADVSWPRLSDELRAAVLLKLGGLDMKLDLASRQPLLLCGGKDASVRAAFGSTAFDGTFEGVASLVGGELKTGSLALSAKDIPALRDWSGIRLAGLDSLTAASLTAKIERDGPELRLEDLDFDINDTHGTGILSVLRRDGAKPRVSGTVAFDRLDITRLLAAFSLDLPSAGEDEKDEVRLPRLLQWLDFDLTLSAARADLPPFELDEVAASILATETTAQFDIADAVFEGGDLTASFSGGGSGFSKGGDLGLSIHDADFAAVAEHLAIKGPVPQGKGSVELSLTTAKPVWATGLSDMSGTVAFTSKAGVLTGVDPAAIRAHSANHAYFQLSATNADTGSMPYERLTYKARYSNGTAEIEEASLVGADETLTLAGVIPYASNGLALSAELSATDPAREPEFPRMRFFLGGSWPDPVITPIYPSPAKTLK</sequence>
<evidence type="ECO:0000313" key="3">
    <source>
        <dbReference type="Proteomes" id="UP000541470"/>
    </source>
</evidence>
<name>A0A7Y0FWG8_9HYPH</name>
<keyword evidence="1" id="KW-1133">Transmembrane helix</keyword>
<reference evidence="2 3" key="1">
    <citation type="submission" date="2020-04" db="EMBL/GenBank/DDBJ databases">
        <title>Rhizobium sp. S-51 isolated from soil.</title>
        <authorList>
            <person name="Dahal R.H."/>
        </authorList>
    </citation>
    <scope>NUCLEOTIDE SEQUENCE [LARGE SCALE GENOMIC DNA]</scope>
    <source>
        <strain evidence="2 3">S-51</strain>
    </source>
</reference>
<proteinExistence type="predicted"/>
<dbReference type="Pfam" id="PF05359">
    <property type="entry name" value="DUF748"/>
    <property type="match status" value="1"/>
</dbReference>
<protein>
    <submittedName>
        <fullName evidence="2">AsmA family protein</fullName>
    </submittedName>
</protein>
<dbReference type="GO" id="GO:0090313">
    <property type="term" value="P:regulation of protein targeting to membrane"/>
    <property type="evidence" value="ECO:0007669"/>
    <property type="project" value="TreeGrafter"/>
</dbReference>
<dbReference type="AlphaFoldDB" id="A0A7Y0FWG8"/>
<dbReference type="PANTHER" id="PTHR30441:SF4">
    <property type="entry name" value="PROTEIN ASMA"/>
    <property type="match status" value="1"/>
</dbReference>
<evidence type="ECO:0000256" key="1">
    <source>
        <dbReference type="SAM" id="Phobius"/>
    </source>
</evidence>
<evidence type="ECO:0000313" key="2">
    <source>
        <dbReference type="EMBL" id="NML74821.1"/>
    </source>
</evidence>
<comment type="caution">
    <text evidence="2">The sequence shown here is derived from an EMBL/GenBank/DDBJ whole genome shotgun (WGS) entry which is preliminary data.</text>
</comment>
<dbReference type="InterPro" id="IPR008023">
    <property type="entry name" value="DUF748"/>
</dbReference>
<keyword evidence="1" id="KW-0812">Transmembrane</keyword>
<dbReference type="EMBL" id="JABBGK010000002">
    <property type="protein sequence ID" value="NML74821.1"/>
    <property type="molecule type" value="Genomic_DNA"/>
</dbReference>
<organism evidence="2 3">
    <name type="scientific">Rhizobium terricola</name>
    <dbReference type="NCBI Taxonomy" id="2728849"/>
    <lineage>
        <taxon>Bacteria</taxon>
        <taxon>Pseudomonadati</taxon>
        <taxon>Pseudomonadota</taxon>
        <taxon>Alphaproteobacteria</taxon>
        <taxon>Hyphomicrobiales</taxon>
        <taxon>Rhizobiaceae</taxon>
        <taxon>Rhizobium/Agrobacterium group</taxon>
        <taxon>Rhizobium</taxon>
    </lineage>
</organism>
<dbReference type="InterPro" id="IPR052894">
    <property type="entry name" value="AsmA-related"/>
</dbReference>
<feature type="transmembrane region" description="Helical" evidence="1">
    <location>
        <begin position="21"/>
        <end position="47"/>
    </location>
</feature>
<gene>
    <name evidence="2" type="ORF">HHL25_11860</name>
</gene>
<keyword evidence="3" id="KW-1185">Reference proteome</keyword>
<keyword evidence="1" id="KW-0472">Membrane</keyword>
<accession>A0A7Y0FWG8</accession>
<dbReference type="GO" id="GO:0005886">
    <property type="term" value="C:plasma membrane"/>
    <property type="evidence" value="ECO:0007669"/>
    <property type="project" value="TreeGrafter"/>
</dbReference>
<dbReference type="PANTHER" id="PTHR30441">
    <property type="entry name" value="DUF748 DOMAIN-CONTAINING PROTEIN"/>
    <property type="match status" value="1"/>
</dbReference>
<dbReference type="RefSeq" id="WP_169590651.1">
    <property type="nucleotide sequence ID" value="NZ_JABBGK010000002.1"/>
</dbReference>